<dbReference type="InParanoid" id="M1A4N0"/>
<dbReference type="HOGENOM" id="CLU_2065663_0_0_1"/>
<keyword evidence="2" id="KW-1185">Reference proteome</keyword>
<proteinExistence type="predicted"/>
<sequence>MKTSPRPMTLHLYLLSYNTNLQPQDILGYCSAEGSLIMYKDFHHLFFLSSLAFSRTTGAAGILNHHSLSLLDHFSVLAFRIGEYLVKSSRKVRRIMYLKGKNARTSAETKKTPTNFSVA</sequence>
<dbReference type="PaxDb" id="4113-PGSC0003DMT400014652"/>
<organism evidence="1 2">
    <name type="scientific">Solanum tuberosum</name>
    <name type="common">Potato</name>
    <dbReference type="NCBI Taxonomy" id="4113"/>
    <lineage>
        <taxon>Eukaryota</taxon>
        <taxon>Viridiplantae</taxon>
        <taxon>Streptophyta</taxon>
        <taxon>Embryophyta</taxon>
        <taxon>Tracheophyta</taxon>
        <taxon>Spermatophyta</taxon>
        <taxon>Magnoliopsida</taxon>
        <taxon>eudicotyledons</taxon>
        <taxon>Gunneridae</taxon>
        <taxon>Pentapetalae</taxon>
        <taxon>asterids</taxon>
        <taxon>lamiids</taxon>
        <taxon>Solanales</taxon>
        <taxon>Solanaceae</taxon>
        <taxon>Solanoideae</taxon>
        <taxon>Solaneae</taxon>
        <taxon>Solanum</taxon>
    </lineage>
</organism>
<name>M1A4N0_SOLTU</name>
<evidence type="ECO:0000313" key="1">
    <source>
        <dbReference type="EnsemblPlants" id="PGSC0003DMT400014652"/>
    </source>
</evidence>
<protein>
    <submittedName>
        <fullName evidence="1">Uncharacterized protein</fullName>
    </submittedName>
</protein>
<accession>M1A4N0</accession>
<dbReference type="AlphaFoldDB" id="M1A4N0"/>
<dbReference type="Gramene" id="PGSC0003DMT400014652">
    <property type="protein sequence ID" value="PGSC0003DMT400014652"/>
    <property type="gene ID" value="PGSC0003DMG401005724"/>
</dbReference>
<dbReference type="eggNOG" id="ENOG502T22U">
    <property type="taxonomic scope" value="Eukaryota"/>
</dbReference>
<reference evidence="1" key="2">
    <citation type="submission" date="2015-06" db="UniProtKB">
        <authorList>
            <consortium name="EnsemblPlants"/>
        </authorList>
    </citation>
    <scope>IDENTIFICATION</scope>
    <source>
        <strain evidence="1">DM1-3 516 R44</strain>
    </source>
</reference>
<dbReference type="Proteomes" id="UP000011115">
    <property type="component" value="Unassembled WGS sequence"/>
</dbReference>
<reference evidence="2" key="1">
    <citation type="journal article" date="2011" name="Nature">
        <title>Genome sequence and analysis of the tuber crop potato.</title>
        <authorList>
            <consortium name="The Potato Genome Sequencing Consortium"/>
        </authorList>
    </citation>
    <scope>NUCLEOTIDE SEQUENCE [LARGE SCALE GENOMIC DNA]</scope>
    <source>
        <strain evidence="2">cv. DM1-3 516 R44</strain>
    </source>
</reference>
<evidence type="ECO:0000313" key="2">
    <source>
        <dbReference type="Proteomes" id="UP000011115"/>
    </source>
</evidence>
<dbReference type="EnsemblPlants" id="PGSC0003DMT400014652">
    <property type="protein sequence ID" value="PGSC0003DMT400014652"/>
    <property type="gene ID" value="PGSC0003DMG401005724"/>
</dbReference>